<dbReference type="PANTHER" id="PTHR33164">
    <property type="entry name" value="TRANSCRIPTIONAL REGULATOR, MARR FAMILY"/>
    <property type="match status" value="1"/>
</dbReference>
<dbReference type="InterPro" id="IPR000835">
    <property type="entry name" value="HTH_MarR-typ"/>
</dbReference>
<organism evidence="5 6">
    <name type="scientific">Speluncibacter jeojiensis</name>
    <dbReference type="NCBI Taxonomy" id="2710754"/>
    <lineage>
        <taxon>Bacteria</taxon>
        <taxon>Bacillati</taxon>
        <taxon>Actinomycetota</taxon>
        <taxon>Actinomycetes</taxon>
        <taxon>Mycobacteriales</taxon>
        <taxon>Speluncibacteraceae</taxon>
        <taxon>Speluncibacter</taxon>
    </lineage>
</organism>
<dbReference type="GO" id="GO:0006950">
    <property type="term" value="P:response to stress"/>
    <property type="evidence" value="ECO:0007669"/>
    <property type="project" value="TreeGrafter"/>
</dbReference>
<evidence type="ECO:0000259" key="4">
    <source>
        <dbReference type="SMART" id="SM00347"/>
    </source>
</evidence>
<keyword evidence="6" id="KW-1185">Reference proteome</keyword>
<evidence type="ECO:0000256" key="2">
    <source>
        <dbReference type="ARBA" id="ARBA00023125"/>
    </source>
</evidence>
<dbReference type="GO" id="GO:0003677">
    <property type="term" value="F:DNA binding"/>
    <property type="evidence" value="ECO:0007669"/>
    <property type="project" value="UniProtKB-KW"/>
</dbReference>
<reference evidence="5" key="1">
    <citation type="submission" date="2022-08" db="EMBL/GenBank/DDBJ databases">
        <title>Genome analysis of Corynebacteriales strain.</title>
        <authorList>
            <person name="Lee S.D."/>
        </authorList>
    </citation>
    <scope>NUCLEOTIDE SEQUENCE</scope>
    <source>
        <strain evidence="5">D3-21</strain>
    </source>
</reference>
<dbReference type="InterPro" id="IPR036388">
    <property type="entry name" value="WH-like_DNA-bd_sf"/>
</dbReference>
<comment type="caution">
    <text evidence="5">The sequence shown here is derived from an EMBL/GenBank/DDBJ whole genome shotgun (WGS) entry which is preliminary data.</text>
</comment>
<dbReference type="Proteomes" id="UP001152755">
    <property type="component" value="Unassembled WGS sequence"/>
</dbReference>
<gene>
    <name evidence="5" type="ORF">NVS88_13100</name>
</gene>
<dbReference type="InterPro" id="IPR039422">
    <property type="entry name" value="MarR/SlyA-like"/>
</dbReference>
<accession>A0A9X4M1Y0</accession>
<feature type="domain" description="HTH marR-type" evidence="4">
    <location>
        <begin position="26"/>
        <end position="127"/>
    </location>
</feature>
<dbReference type="SMART" id="SM00347">
    <property type="entry name" value="HTH_MARR"/>
    <property type="match status" value="1"/>
</dbReference>
<evidence type="ECO:0000313" key="6">
    <source>
        <dbReference type="Proteomes" id="UP001152755"/>
    </source>
</evidence>
<dbReference type="Gene3D" id="1.10.10.10">
    <property type="entry name" value="Winged helix-like DNA-binding domain superfamily/Winged helix DNA-binding domain"/>
    <property type="match status" value="1"/>
</dbReference>
<dbReference type="GO" id="GO:0003700">
    <property type="term" value="F:DNA-binding transcription factor activity"/>
    <property type="evidence" value="ECO:0007669"/>
    <property type="project" value="InterPro"/>
</dbReference>
<dbReference type="InterPro" id="IPR036390">
    <property type="entry name" value="WH_DNA-bd_sf"/>
</dbReference>
<dbReference type="EMBL" id="JANRHA010000008">
    <property type="protein sequence ID" value="MDG3015490.1"/>
    <property type="molecule type" value="Genomic_DNA"/>
</dbReference>
<name>A0A9X4M1Y0_9ACTN</name>
<sequence>MEPADDVAIPFLLMGAFRALVDAVHEQLARDGFPGVRAHHGFALQAIGAGCTSVELGDRLAVSKQAAAKTVKFLEAMGLVERRTNADDRRERIVVVTGRGRTLLDLSATAFRREVSGWRSKVGDGHVDATVATLAAVGSGGRSPTALSDWS</sequence>
<evidence type="ECO:0000256" key="1">
    <source>
        <dbReference type="ARBA" id="ARBA00023015"/>
    </source>
</evidence>
<dbReference type="PROSITE" id="PS01117">
    <property type="entry name" value="HTH_MARR_1"/>
    <property type="match status" value="1"/>
</dbReference>
<protein>
    <submittedName>
        <fullName evidence="5">MarR family transcriptional regulator</fullName>
    </submittedName>
</protein>
<dbReference type="AlphaFoldDB" id="A0A9X4M1Y0"/>
<dbReference type="InterPro" id="IPR023187">
    <property type="entry name" value="Tscrpt_reg_MarR-type_CS"/>
</dbReference>
<dbReference type="RefSeq" id="WP_277829902.1">
    <property type="nucleotide sequence ID" value="NZ_JAAIVF010000001.1"/>
</dbReference>
<evidence type="ECO:0000313" key="5">
    <source>
        <dbReference type="EMBL" id="MDG3015490.1"/>
    </source>
</evidence>
<dbReference type="PANTHER" id="PTHR33164:SF99">
    <property type="entry name" value="MARR FAMILY REGULATORY PROTEIN"/>
    <property type="match status" value="1"/>
</dbReference>
<dbReference type="SUPFAM" id="SSF46785">
    <property type="entry name" value="Winged helix' DNA-binding domain"/>
    <property type="match status" value="1"/>
</dbReference>
<proteinExistence type="predicted"/>
<evidence type="ECO:0000256" key="3">
    <source>
        <dbReference type="ARBA" id="ARBA00023163"/>
    </source>
</evidence>
<dbReference type="Pfam" id="PF12802">
    <property type="entry name" value="MarR_2"/>
    <property type="match status" value="1"/>
</dbReference>
<keyword evidence="1" id="KW-0805">Transcription regulation</keyword>
<keyword evidence="3" id="KW-0804">Transcription</keyword>
<keyword evidence="2" id="KW-0238">DNA-binding</keyword>